<keyword evidence="5 6" id="KW-0472">Membrane</keyword>
<accession>A0A9J6NZP1</accession>
<proteinExistence type="predicted"/>
<feature type="transmembrane region" description="Helical" evidence="6">
    <location>
        <begin position="327"/>
        <end position="346"/>
    </location>
</feature>
<feature type="transmembrane region" description="Helical" evidence="6">
    <location>
        <begin position="70"/>
        <end position="87"/>
    </location>
</feature>
<keyword evidence="3 6" id="KW-0812">Transmembrane</keyword>
<feature type="transmembrane region" description="Helical" evidence="6">
    <location>
        <begin position="127"/>
        <end position="148"/>
    </location>
</feature>
<evidence type="ECO:0000256" key="5">
    <source>
        <dbReference type="ARBA" id="ARBA00023136"/>
    </source>
</evidence>
<keyword evidence="2" id="KW-1003">Cell membrane</keyword>
<name>A0A9J6NZP1_9CLOT</name>
<dbReference type="AlphaFoldDB" id="A0A9J6NZP1"/>
<sequence>MTSTINSIYKKLGLPRIIIISLLVFVYILAYILKIPFFGLFESHLVRMGMNGILVLAMAPTIISGVGMNFGLPLGIVCGLIGGLVSLEFNFKGFAALFVAIIIAIPLASLAGLLYGKLLNKVKGSEMMVATYTGFSITSLMCIGWLILPFNNDFLRWPIGNGLRTTISLVEFNLDKLLNNWLSISVFGWFDFPTGLILFFLVMCLFMWIFFNTKTGRAMKAAGSNPKFAAATGINVDKQRIIGTILSTSLGAVGIIVYAQSYGFFQLYKAPLMMAFPAVAAILIGGASSSKANIANVILGVFLFQGLLVVALPVANKLIPEGNLSDVMRVIIQYGIILYALTKAGGGK</sequence>
<feature type="transmembrane region" description="Helical" evidence="6">
    <location>
        <begin position="267"/>
        <end position="287"/>
    </location>
</feature>
<dbReference type="GO" id="GO:0005886">
    <property type="term" value="C:plasma membrane"/>
    <property type="evidence" value="ECO:0007669"/>
    <property type="project" value="UniProtKB-SubCell"/>
</dbReference>
<dbReference type="Pfam" id="PF02653">
    <property type="entry name" value="BPD_transp_2"/>
    <property type="match status" value="1"/>
</dbReference>
<dbReference type="InterPro" id="IPR001851">
    <property type="entry name" value="ABC_transp_permease"/>
</dbReference>
<gene>
    <name evidence="7" type="ORF">KDK92_09695</name>
</gene>
<feature type="transmembrane region" description="Helical" evidence="6">
    <location>
        <begin position="45"/>
        <end position="63"/>
    </location>
</feature>
<protein>
    <submittedName>
        <fullName evidence="7">ABC transporter permease</fullName>
    </submittedName>
</protein>
<feature type="transmembrane region" description="Helical" evidence="6">
    <location>
        <begin position="93"/>
        <end position="115"/>
    </location>
</feature>
<comment type="caution">
    <text evidence="7">The sequence shown here is derived from an EMBL/GenBank/DDBJ whole genome shotgun (WGS) entry which is preliminary data.</text>
</comment>
<evidence type="ECO:0000313" key="8">
    <source>
        <dbReference type="Proteomes" id="UP001056429"/>
    </source>
</evidence>
<reference evidence="7" key="1">
    <citation type="journal article" date="2021" name="mSystems">
        <title>Bacteria and Archaea Synergistically Convert Glycine Betaine to Biogenic Methane in the Formosa Cold Seep of the South China Sea.</title>
        <authorList>
            <person name="Li L."/>
            <person name="Zhang W."/>
            <person name="Zhang S."/>
            <person name="Song L."/>
            <person name="Sun Q."/>
            <person name="Zhang H."/>
            <person name="Xiang H."/>
            <person name="Dong X."/>
        </authorList>
    </citation>
    <scope>NUCLEOTIDE SEQUENCE</scope>
    <source>
        <strain evidence="7">ZWT</strain>
    </source>
</reference>
<evidence type="ECO:0000256" key="4">
    <source>
        <dbReference type="ARBA" id="ARBA00022989"/>
    </source>
</evidence>
<comment type="subcellular location">
    <subcellularLocation>
        <location evidence="1">Cell membrane</location>
        <topology evidence="1">Multi-pass membrane protein</topology>
    </subcellularLocation>
</comment>
<keyword evidence="4 6" id="KW-1133">Transmembrane helix</keyword>
<dbReference type="PANTHER" id="PTHR32196">
    <property type="entry name" value="ABC TRANSPORTER PERMEASE PROTEIN YPHD-RELATED-RELATED"/>
    <property type="match status" value="1"/>
</dbReference>
<feature type="transmembrane region" description="Helical" evidence="6">
    <location>
        <begin position="241"/>
        <end position="261"/>
    </location>
</feature>
<dbReference type="GO" id="GO:0022857">
    <property type="term" value="F:transmembrane transporter activity"/>
    <property type="evidence" value="ECO:0007669"/>
    <property type="project" value="InterPro"/>
</dbReference>
<dbReference type="PANTHER" id="PTHR32196:SF15">
    <property type="entry name" value="SUGAR ABC TRANSPORTER PERMEASE PROTEIN"/>
    <property type="match status" value="1"/>
</dbReference>
<feature type="transmembrane region" description="Helical" evidence="6">
    <location>
        <begin position="12"/>
        <end position="33"/>
    </location>
</feature>
<dbReference type="Proteomes" id="UP001056429">
    <property type="component" value="Unassembled WGS sequence"/>
</dbReference>
<reference evidence="7" key="2">
    <citation type="submission" date="2021-04" db="EMBL/GenBank/DDBJ databases">
        <authorList>
            <person name="Dong X."/>
        </authorList>
    </citation>
    <scope>NUCLEOTIDE SEQUENCE</scope>
    <source>
        <strain evidence="7">ZWT</strain>
    </source>
</reference>
<evidence type="ECO:0000256" key="6">
    <source>
        <dbReference type="SAM" id="Phobius"/>
    </source>
</evidence>
<organism evidence="7 8">
    <name type="scientific">Oceanirhabdus seepicola</name>
    <dbReference type="NCBI Taxonomy" id="2828781"/>
    <lineage>
        <taxon>Bacteria</taxon>
        <taxon>Bacillati</taxon>
        <taxon>Bacillota</taxon>
        <taxon>Clostridia</taxon>
        <taxon>Eubacteriales</taxon>
        <taxon>Clostridiaceae</taxon>
        <taxon>Oceanirhabdus</taxon>
    </lineage>
</organism>
<evidence type="ECO:0000256" key="2">
    <source>
        <dbReference type="ARBA" id="ARBA00022475"/>
    </source>
</evidence>
<evidence type="ECO:0000313" key="7">
    <source>
        <dbReference type="EMBL" id="MCM1990015.1"/>
    </source>
</evidence>
<feature type="transmembrane region" description="Helical" evidence="6">
    <location>
        <begin position="294"/>
        <end position="315"/>
    </location>
</feature>
<dbReference type="RefSeq" id="WP_250859061.1">
    <property type="nucleotide sequence ID" value="NZ_JAGSOJ010000002.1"/>
</dbReference>
<evidence type="ECO:0000256" key="1">
    <source>
        <dbReference type="ARBA" id="ARBA00004651"/>
    </source>
</evidence>
<feature type="transmembrane region" description="Helical" evidence="6">
    <location>
        <begin position="186"/>
        <end position="211"/>
    </location>
</feature>
<evidence type="ECO:0000256" key="3">
    <source>
        <dbReference type="ARBA" id="ARBA00022692"/>
    </source>
</evidence>
<dbReference type="EMBL" id="JAGSOJ010000002">
    <property type="protein sequence ID" value="MCM1990015.1"/>
    <property type="molecule type" value="Genomic_DNA"/>
</dbReference>
<keyword evidence="8" id="KW-1185">Reference proteome</keyword>